<keyword evidence="3" id="KW-1185">Reference proteome</keyword>
<dbReference type="Proteomes" id="UP000694920">
    <property type="component" value="Unplaced"/>
</dbReference>
<dbReference type="AlphaFoldDB" id="A0AAJ7CFF3"/>
<gene>
    <name evidence="4" type="primary">LOC107274359</name>
</gene>
<evidence type="ECO:0000259" key="2">
    <source>
        <dbReference type="Pfam" id="PF26634"/>
    </source>
</evidence>
<reference evidence="4" key="1">
    <citation type="submission" date="2025-08" db="UniProtKB">
        <authorList>
            <consortium name="RefSeq"/>
        </authorList>
    </citation>
    <scope>IDENTIFICATION</scope>
</reference>
<dbReference type="KEGG" id="ccin:107274359"/>
<sequence>MQREKLEEQKNILRQIAKASDSIRRKHRMIKLGKENVEHAMSEVFKPVVTPLQKLVNVFQTEHNTIKDKIKDEIKDEMKHNVGMNDTFETTNESFHTLKNDSTIGEISDIQDDDIDDDDDDDDDGDDGYKNDMDLPVNQNDSMQRKHRMIKLGKENVEHAMSEVFKPVVTPLQKLVNVFQTEHNTIKDKIKDEIKDEIKHNVGINDTFETTNESFNTLKNDSTIGEISDIQDDDDDDNDDDYDGDDGHKNDVDLPVNQNDSMQRYLSMLLSRQNKQLDTTYGVRKLSKKKLMVGDSPISFEGDQIHIGDTSYPKTNSLIELLFRKIPNENHSSVTDKGIIPRYMIGAKDRLTDYVYWDDPNELVDRLRLLLASQEA</sequence>
<feature type="domain" description="DUF8207" evidence="2">
    <location>
        <begin position="277"/>
        <end position="336"/>
    </location>
</feature>
<feature type="compositionally biased region" description="Acidic residues" evidence="1">
    <location>
        <begin position="109"/>
        <end position="126"/>
    </location>
</feature>
<feature type="compositionally biased region" description="Acidic residues" evidence="1">
    <location>
        <begin position="229"/>
        <end position="244"/>
    </location>
</feature>
<proteinExistence type="predicted"/>
<dbReference type="PANTHER" id="PTHR35374:SF1">
    <property type="entry name" value="PROTEIN KINASE DOMAIN-CONTAINING PROTEIN"/>
    <property type="match status" value="1"/>
</dbReference>
<organism evidence="3 4">
    <name type="scientific">Cephus cinctus</name>
    <name type="common">Wheat stem sawfly</name>
    <dbReference type="NCBI Taxonomy" id="211228"/>
    <lineage>
        <taxon>Eukaryota</taxon>
        <taxon>Metazoa</taxon>
        <taxon>Ecdysozoa</taxon>
        <taxon>Arthropoda</taxon>
        <taxon>Hexapoda</taxon>
        <taxon>Insecta</taxon>
        <taxon>Pterygota</taxon>
        <taxon>Neoptera</taxon>
        <taxon>Endopterygota</taxon>
        <taxon>Hymenoptera</taxon>
        <taxon>Cephoidea</taxon>
        <taxon>Cephidae</taxon>
        <taxon>Cephus</taxon>
    </lineage>
</organism>
<name>A0AAJ7CFF3_CEPCN</name>
<evidence type="ECO:0000256" key="1">
    <source>
        <dbReference type="SAM" id="MobiDB-lite"/>
    </source>
</evidence>
<feature type="region of interest" description="Disordered" evidence="1">
    <location>
        <begin position="219"/>
        <end position="256"/>
    </location>
</feature>
<evidence type="ECO:0000313" key="3">
    <source>
        <dbReference type="Proteomes" id="UP000694920"/>
    </source>
</evidence>
<feature type="region of interest" description="Disordered" evidence="1">
    <location>
        <begin position="97"/>
        <end position="139"/>
    </location>
</feature>
<dbReference type="Pfam" id="PF26634">
    <property type="entry name" value="DUF8207"/>
    <property type="match status" value="1"/>
</dbReference>
<dbReference type="InterPro" id="IPR058520">
    <property type="entry name" value="DUF8207"/>
</dbReference>
<dbReference type="RefSeq" id="XP_015608896.1">
    <property type="nucleotide sequence ID" value="XM_015753410.1"/>
</dbReference>
<evidence type="ECO:0000313" key="4">
    <source>
        <dbReference type="RefSeq" id="XP_015608896.1"/>
    </source>
</evidence>
<feature type="non-terminal residue" evidence="4">
    <location>
        <position position="376"/>
    </location>
</feature>
<protein>
    <submittedName>
        <fullName evidence="4">Coiled-coil domain-containing protein 1-like</fullName>
    </submittedName>
</protein>
<dbReference type="GeneID" id="107274359"/>
<accession>A0AAJ7CFF3</accession>
<dbReference type="PANTHER" id="PTHR35374">
    <property type="entry name" value="CYCLIN-DEPENDENT KINASE 11A-LIKE"/>
    <property type="match status" value="1"/>
</dbReference>